<dbReference type="SUPFAM" id="SSF51294">
    <property type="entry name" value="Hedgehog/intein (Hint) domain"/>
    <property type="match status" value="1"/>
</dbReference>
<dbReference type="EMBL" id="OCTN01000001">
    <property type="protein sequence ID" value="SOH92179.1"/>
    <property type="molecule type" value="Genomic_DNA"/>
</dbReference>
<feature type="compositionally biased region" description="Acidic residues" evidence="3">
    <location>
        <begin position="176"/>
        <end position="185"/>
    </location>
</feature>
<organism evidence="5 6">
    <name type="scientific">Pontivivens marinum</name>
    <dbReference type="NCBI Taxonomy" id="1690039"/>
    <lineage>
        <taxon>Bacteria</taxon>
        <taxon>Pseudomonadati</taxon>
        <taxon>Pseudomonadota</taxon>
        <taxon>Alphaproteobacteria</taxon>
        <taxon>Rhodobacterales</taxon>
        <taxon>Paracoccaceae</taxon>
        <taxon>Pontivivens</taxon>
    </lineage>
</organism>
<feature type="region of interest" description="Disordered" evidence="3">
    <location>
        <begin position="496"/>
        <end position="530"/>
    </location>
</feature>
<dbReference type="Pfam" id="PF00353">
    <property type="entry name" value="HemolysinCabind"/>
    <property type="match status" value="6"/>
</dbReference>
<dbReference type="Gene3D" id="2.150.10.10">
    <property type="entry name" value="Serralysin-like metalloprotease, C-terminal"/>
    <property type="match status" value="3"/>
</dbReference>
<feature type="compositionally biased region" description="Polar residues" evidence="3">
    <location>
        <begin position="799"/>
        <end position="808"/>
    </location>
</feature>
<dbReference type="PROSITE" id="PS00330">
    <property type="entry name" value="HEMOLYSIN_CALCIUM"/>
    <property type="match status" value="7"/>
</dbReference>
<name>A0A2C9CP87_9RHOB</name>
<dbReference type="InterPro" id="IPR028992">
    <property type="entry name" value="Hedgehog/Intein_dom"/>
</dbReference>
<protein>
    <submittedName>
        <fullName evidence="5">Ca2+-binding protein, RTX toxin-related</fullName>
    </submittedName>
</protein>
<proteinExistence type="predicted"/>
<evidence type="ECO:0000256" key="3">
    <source>
        <dbReference type="SAM" id="MobiDB-lite"/>
    </source>
</evidence>
<dbReference type="GO" id="GO:0005509">
    <property type="term" value="F:calcium ion binding"/>
    <property type="evidence" value="ECO:0007669"/>
    <property type="project" value="InterPro"/>
</dbReference>
<feature type="region of interest" description="Disordered" evidence="3">
    <location>
        <begin position="120"/>
        <end position="269"/>
    </location>
</feature>
<evidence type="ECO:0000256" key="1">
    <source>
        <dbReference type="ARBA" id="ARBA00004613"/>
    </source>
</evidence>
<gene>
    <name evidence="5" type="ORF">SAMN06273572_10120</name>
</gene>
<keyword evidence="2" id="KW-0964">Secreted</keyword>
<dbReference type="Pfam" id="PF13403">
    <property type="entry name" value="Hint_2"/>
    <property type="match status" value="1"/>
</dbReference>
<keyword evidence="6" id="KW-1185">Reference proteome</keyword>
<evidence type="ECO:0000313" key="6">
    <source>
        <dbReference type="Proteomes" id="UP000220034"/>
    </source>
</evidence>
<dbReference type="RefSeq" id="WP_097927781.1">
    <property type="nucleotide sequence ID" value="NZ_OCTN01000001.1"/>
</dbReference>
<dbReference type="InterPro" id="IPR036844">
    <property type="entry name" value="Hint_dom_sf"/>
</dbReference>
<dbReference type="AlphaFoldDB" id="A0A2C9CP87"/>
<feature type="compositionally biased region" description="Low complexity" evidence="3">
    <location>
        <begin position="757"/>
        <end position="767"/>
    </location>
</feature>
<feature type="domain" description="Hedgehog/Intein (Hint)" evidence="4">
    <location>
        <begin position="910"/>
        <end position="1047"/>
    </location>
</feature>
<dbReference type="PANTHER" id="PTHR38340">
    <property type="entry name" value="S-LAYER PROTEIN"/>
    <property type="match status" value="1"/>
</dbReference>
<dbReference type="InterPro" id="IPR001343">
    <property type="entry name" value="Hemolysn_Ca-bd"/>
</dbReference>
<dbReference type="PANTHER" id="PTHR38340:SF1">
    <property type="entry name" value="S-LAYER PROTEIN"/>
    <property type="match status" value="1"/>
</dbReference>
<dbReference type="OrthoDB" id="6305173at2"/>
<evidence type="ECO:0000313" key="5">
    <source>
        <dbReference type="EMBL" id="SOH92179.1"/>
    </source>
</evidence>
<dbReference type="InterPro" id="IPR011049">
    <property type="entry name" value="Serralysin-like_metalloprot_C"/>
</dbReference>
<dbReference type="InterPro" id="IPR050557">
    <property type="entry name" value="RTX_toxin/Mannuronan_C5-epim"/>
</dbReference>
<feature type="compositionally biased region" description="Acidic residues" evidence="3">
    <location>
        <begin position="243"/>
        <end position="257"/>
    </location>
</feature>
<dbReference type="SUPFAM" id="SSF51120">
    <property type="entry name" value="beta-Roll"/>
    <property type="match status" value="5"/>
</dbReference>
<accession>A0A2C9CP87</accession>
<dbReference type="GO" id="GO:0005576">
    <property type="term" value="C:extracellular region"/>
    <property type="evidence" value="ECO:0007669"/>
    <property type="project" value="UniProtKB-SubCell"/>
</dbReference>
<dbReference type="InterPro" id="IPR018511">
    <property type="entry name" value="Hemolysin-typ_Ca-bd_CS"/>
</dbReference>
<feature type="compositionally biased region" description="Polar residues" evidence="3">
    <location>
        <begin position="120"/>
        <end position="142"/>
    </location>
</feature>
<dbReference type="Proteomes" id="UP000220034">
    <property type="component" value="Unassembled WGS sequence"/>
</dbReference>
<feature type="region of interest" description="Disordered" evidence="3">
    <location>
        <begin position="745"/>
        <end position="822"/>
    </location>
</feature>
<evidence type="ECO:0000256" key="2">
    <source>
        <dbReference type="ARBA" id="ARBA00022525"/>
    </source>
</evidence>
<comment type="subcellular location">
    <subcellularLocation>
        <location evidence="1">Secreted</location>
    </subcellularLocation>
</comment>
<evidence type="ECO:0000259" key="4">
    <source>
        <dbReference type="Pfam" id="PF13403"/>
    </source>
</evidence>
<reference evidence="6" key="1">
    <citation type="submission" date="2017-09" db="EMBL/GenBank/DDBJ databases">
        <authorList>
            <person name="Varghese N."/>
            <person name="Submissions S."/>
        </authorList>
    </citation>
    <scope>NUCLEOTIDE SEQUENCE [LARGE SCALE GENOMIC DNA]</scope>
    <source>
        <strain evidence="6">C7</strain>
    </source>
</reference>
<dbReference type="PRINTS" id="PR00313">
    <property type="entry name" value="CABNDNGRPT"/>
</dbReference>
<sequence length="1098" mass="112741">MANIFTYSVYTDDDLNFGSSGGDFFFEVPTDPPTLQLHISDDDTSLRAQGSGTENALGYIFDSTTNTYQSSSSNSARLLAVDVWEVSGGNFITIYSIEINGINYTIIADSDQQAYAGDTATYSSDATPSSIDYDTMPSSNETLPGATGGPNLGNDDHIFGGDGDDSLRGQAGADTIEGEAGDDSLDGGAGNDSLIGGADNDSLRGQAGNDTLDGGDGDDSLDGGTGNDSLLGGIGNDSLLGAEDNDTVEGGDGDDIVYGDGSDVRDPTQDTAAFNFNRANIDASGTSDGGASNETVGESIIYENVATTADGVVIDARFTILSITEADGITASAMQVDLNNADAADPNIVVLNLGANTANSFGGHKAQIVVEFFAASGPDVGQPITLNGTFVFRDLDETFVGGSTTDVERVTVATSEFTSYEIADPSSVTVVDNGNSFSFSGSRDNDQTTLTALEQEENQVALDFVNRSSFTVTLTSREVNSGFTFDTENFSSATIIGDASDEGDDSVSGGAGNDTLYGSSGNDTLDGGTGDDLIDAGDDADLILLTDSFGADTILGSEGGTDLDTLSAIGLTTNGVDAIITNYTGGNLTGTIEESGTGEITDFTEIETLVLSNNNDSYDSSAVGAITVAGLDGDDTITTGSGADTISGGDGADLISAGQGNDSISGDGGADTFQLLDNFGTDTISGGLGTDVIDASGLTAHGIDVTFSNNNNGTINDQTNADGSFSSIRDVIFSDQADNVNADAITSNNRDHDLAGGDDSYAASGSSGDRDVSGGSGNDTIVTGSGDDSIDGGTGSDSLQGNAGSDTLNGGDGEDTISLFENDTATGGLNDDLFNFVAGASTGAGGDTISVTGGEDPGDVDIDTLSLAGLTNLAGEKLTQADITFGGLEDGTFTLEDGTVVTFSEIERIICFDANARIMTPTGPRAAGQLKPGDLVVTRDHGLQPIRWIGQRTVKATGLLAPIEFDAGVFDNRNALRVSPQHRMLIRDSALRLSHGVDEMLVAAKHMVNGTTIRQVSGGTIEYVHLMFDRHAIIFAEGIESESFHPGEMAYDALDPAGRSELFSLFPELAVSGPQGYGPSSRETLRAWELPPRFAHSA</sequence>